<comment type="similarity">
    <text evidence="4">Belongs to the ethylene receptor family.</text>
</comment>
<keyword evidence="13" id="KW-0256">Endoplasmic reticulum</keyword>
<dbReference type="SUPFAM" id="SSF47384">
    <property type="entry name" value="Homodimeric domain of signal transducing histidine kinase"/>
    <property type="match status" value="1"/>
</dbReference>
<keyword evidence="9" id="KW-0479">Metal-binding</keyword>
<keyword evidence="7" id="KW-0808">Transferase</keyword>
<dbReference type="FunFam" id="3.30.450.40:FF:000026">
    <property type="entry name" value="Ethylene response sensor"/>
    <property type="match status" value="1"/>
</dbReference>
<organism evidence="22">
    <name type="scientific">Arundo donax</name>
    <name type="common">Giant reed</name>
    <name type="synonym">Donax arundinaceus</name>
    <dbReference type="NCBI Taxonomy" id="35708"/>
    <lineage>
        <taxon>Eukaryota</taxon>
        <taxon>Viridiplantae</taxon>
        <taxon>Streptophyta</taxon>
        <taxon>Embryophyta</taxon>
        <taxon>Tracheophyta</taxon>
        <taxon>Spermatophyta</taxon>
        <taxon>Magnoliopsida</taxon>
        <taxon>Liliopsida</taxon>
        <taxon>Poales</taxon>
        <taxon>Poaceae</taxon>
        <taxon>PACMAD clade</taxon>
        <taxon>Arundinoideae</taxon>
        <taxon>Arundineae</taxon>
        <taxon>Arundo</taxon>
    </lineage>
</organism>
<dbReference type="PANTHER" id="PTHR24423:SF639">
    <property type="entry name" value="ETHYLENE RESPONSE SENSOR 2-RELATED"/>
    <property type="match status" value="1"/>
</dbReference>
<evidence type="ECO:0000256" key="3">
    <source>
        <dbReference type="ARBA" id="ARBA00004477"/>
    </source>
</evidence>
<evidence type="ECO:0000313" key="22">
    <source>
        <dbReference type="EMBL" id="JAE10862.1"/>
    </source>
</evidence>
<comment type="catalytic activity">
    <reaction evidence="1">
        <text>ATP + protein L-histidine = ADP + protein N-phospho-L-histidine.</text>
        <dbReference type="EC" id="2.7.13.3"/>
    </reaction>
</comment>
<evidence type="ECO:0000256" key="15">
    <source>
        <dbReference type="ARBA" id="ARBA00022989"/>
    </source>
</evidence>
<evidence type="ECO:0000256" key="6">
    <source>
        <dbReference type="ARBA" id="ARBA00012438"/>
    </source>
</evidence>
<dbReference type="GO" id="GO:0000155">
    <property type="term" value="F:phosphorelay sensor kinase activity"/>
    <property type="evidence" value="ECO:0007669"/>
    <property type="project" value="InterPro"/>
</dbReference>
<keyword evidence="19" id="KW-0675">Receptor</keyword>
<feature type="transmembrane region" description="Helical" evidence="20">
    <location>
        <begin position="83"/>
        <end position="109"/>
    </location>
</feature>
<dbReference type="InterPro" id="IPR036097">
    <property type="entry name" value="HisK_dim/P_sf"/>
</dbReference>
<evidence type="ECO:0000259" key="21">
    <source>
        <dbReference type="PROSITE" id="PS50109"/>
    </source>
</evidence>
<reference evidence="22" key="2">
    <citation type="journal article" date="2015" name="Data Brief">
        <title>Shoot transcriptome of the giant reed, Arundo donax.</title>
        <authorList>
            <person name="Barrero R.A."/>
            <person name="Guerrero F.D."/>
            <person name="Moolhuijzen P."/>
            <person name="Goolsby J.A."/>
            <person name="Tidwell J."/>
            <person name="Bellgard S.E."/>
            <person name="Bellgard M.I."/>
        </authorList>
    </citation>
    <scope>NUCLEOTIDE SEQUENCE</scope>
    <source>
        <tissue evidence="22">Shoot tissue taken approximately 20 cm above the soil surface</tissue>
    </source>
</reference>
<dbReference type="InterPro" id="IPR003661">
    <property type="entry name" value="HisK_dim/P_dom"/>
</dbReference>
<evidence type="ECO:0000256" key="11">
    <source>
        <dbReference type="ARBA" id="ARBA00022745"/>
    </source>
</evidence>
<evidence type="ECO:0000256" key="19">
    <source>
        <dbReference type="ARBA" id="ARBA00023170"/>
    </source>
</evidence>
<dbReference type="Pfam" id="PF00512">
    <property type="entry name" value="HisKA"/>
    <property type="match status" value="1"/>
</dbReference>
<evidence type="ECO:0000256" key="12">
    <source>
        <dbReference type="ARBA" id="ARBA00022777"/>
    </source>
</evidence>
<evidence type="ECO:0000256" key="1">
    <source>
        <dbReference type="ARBA" id="ARBA00000085"/>
    </source>
</evidence>
<dbReference type="Pfam" id="PF25487">
    <property type="entry name" value="ETR1_N"/>
    <property type="match status" value="1"/>
</dbReference>
<accession>A0A0A9FES4</accession>
<dbReference type="PROSITE" id="PS50109">
    <property type="entry name" value="HIS_KIN"/>
    <property type="match status" value="1"/>
</dbReference>
<dbReference type="InterPro" id="IPR029016">
    <property type="entry name" value="GAF-like_dom_sf"/>
</dbReference>
<dbReference type="Gene3D" id="3.30.565.10">
    <property type="entry name" value="Histidine kinase-like ATPase, C-terminal domain"/>
    <property type="match status" value="1"/>
</dbReference>
<dbReference type="GO" id="GO:0005524">
    <property type="term" value="F:ATP binding"/>
    <property type="evidence" value="ECO:0007669"/>
    <property type="project" value="UniProtKB-KW"/>
</dbReference>
<evidence type="ECO:0000256" key="20">
    <source>
        <dbReference type="SAM" id="Phobius"/>
    </source>
</evidence>
<dbReference type="Gene3D" id="3.30.450.40">
    <property type="match status" value="1"/>
</dbReference>
<dbReference type="EMBL" id="GBRH01187034">
    <property type="protein sequence ID" value="JAE10862.1"/>
    <property type="molecule type" value="Transcribed_RNA"/>
</dbReference>
<reference evidence="22" key="1">
    <citation type="submission" date="2014-09" db="EMBL/GenBank/DDBJ databases">
        <authorList>
            <person name="Magalhaes I.L.F."/>
            <person name="Oliveira U."/>
            <person name="Santos F.R."/>
            <person name="Vidigal T.H.D.A."/>
            <person name="Brescovit A.D."/>
            <person name="Santos A.J."/>
        </authorList>
    </citation>
    <scope>NUCLEOTIDE SEQUENCE</scope>
    <source>
        <tissue evidence="22">Shoot tissue taken approximately 20 cm above the soil surface</tissue>
    </source>
</reference>
<evidence type="ECO:0000256" key="9">
    <source>
        <dbReference type="ARBA" id="ARBA00022723"/>
    </source>
</evidence>
<evidence type="ECO:0000256" key="14">
    <source>
        <dbReference type="ARBA" id="ARBA00022840"/>
    </source>
</evidence>
<dbReference type="GO" id="GO:0038199">
    <property type="term" value="F:ethylene receptor activity"/>
    <property type="evidence" value="ECO:0007669"/>
    <property type="project" value="TreeGrafter"/>
</dbReference>
<comment type="cofactor">
    <cofactor evidence="2">
        <name>Cu cation</name>
        <dbReference type="ChEBI" id="CHEBI:23378"/>
    </cofactor>
</comment>
<evidence type="ECO:0000256" key="7">
    <source>
        <dbReference type="ARBA" id="ARBA00022679"/>
    </source>
</evidence>
<evidence type="ECO:0000256" key="5">
    <source>
        <dbReference type="ARBA" id="ARBA00011738"/>
    </source>
</evidence>
<dbReference type="SUPFAM" id="SSF55874">
    <property type="entry name" value="ATPase domain of HSP90 chaperone/DNA topoisomerase II/histidine kinase"/>
    <property type="match status" value="1"/>
</dbReference>
<keyword evidence="17" id="KW-0902">Two-component regulatory system</keyword>
<protein>
    <recommendedName>
        <fullName evidence="6">histidine kinase</fullName>
        <ecNumber evidence="6">2.7.13.3</ecNumber>
    </recommendedName>
</protein>
<evidence type="ECO:0000256" key="13">
    <source>
        <dbReference type="ARBA" id="ARBA00022824"/>
    </source>
</evidence>
<evidence type="ECO:0000256" key="10">
    <source>
        <dbReference type="ARBA" id="ARBA00022741"/>
    </source>
</evidence>
<evidence type="ECO:0000256" key="16">
    <source>
        <dbReference type="ARBA" id="ARBA00023008"/>
    </source>
</evidence>
<dbReference type="EC" id="2.7.13.3" evidence="6"/>
<keyword evidence="10" id="KW-0547">Nucleotide-binding</keyword>
<dbReference type="Pfam" id="PF01590">
    <property type="entry name" value="GAF"/>
    <property type="match status" value="1"/>
</dbReference>
<dbReference type="GO" id="GO:0051740">
    <property type="term" value="F:ethylene binding"/>
    <property type="evidence" value="ECO:0007669"/>
    <property type="project" value="TreeGrafter"/>
</dbReference>
<dbReference type="CDD" id="cd00082">
    <property type="entry name" value="HisKA"/>
    <property type="match status" value="1"/>
</dbReference>
<dbReference type="PANTHER" id="PTHR24423">
    <property type="entry name" value="TWO-COMPONENT SENSOR HISTIDINE KINASE"/>
    <property type="match status" value="1"/>
</dbReference>
<dbReference type="Gene3D" id="1.10.287.130">
    <property type="match status" value="1"/>
</dbReference>
<dbReference type="SMART" id="SM00388">
    <property type="entry name" value="HisKA"/>
    <property type="match status" value="1"/>
</dbReference>
<evidence type="ECO:0000256" key="8">
    <source>
        <dbReference type="ARBA" id="ARBA00022692"/>
    </source>
</evidence>
<proteinExistence type="inferred from homology"/>
<keyword evidence="15 20" id="KW-1133">Transmembrane helix</keyword>
<evidence type="ECO:0000256" key="2">
    <source>
        <dbReference type="ARBA" id="ARBA00001935"/>
    </source>
</evidence>
<dbReference type="InterPro" id="IPR036890">
    <property type="entry name" value="HATPase_C_sf"/>
</dbReference>
<dbReference type="SUPFAM" id="SSF55781">
    <property type="entry name" value="GAF domain-like"/>
    <property type="match status" value="1"/>
</dbReference>
<dbReference type="GO" id="GO:0010105">
    <property type="term" value="P:negative regulation of ethylene-activated signaling pathway"/>
    <property type="evidence" value="ECO:0007669"/>
    <property type="project" value="UniProtKB-ARBA"/>
</dbReference>
<evidence type="ECO:0000256" key="18">
    <source>
        <dbReference type="ARBA" id="ARBA00023136"/>
    </source>
</evidence>
<name>A0A0A9FES4_ARUDO</name>
<dbReference type="FunFam" id="1.10.287.130:FF:000004">
    <property type="entry name" value="Ethylene receptor 1"/>
    <property type="match status" value="1"/>
</dbReference>
<keyword evidence="11" id="KW-0936">Ethylene signaling pathway</keyword>
<comment type="subunit">
    <text evidence="5">Homodimer.</text>
</comment>
<evidence type="ECO:0000256" key="17">
    <source>
        <dbReference type="ARBA" id="ARBA00023012"/>
    </source>
</evidence>
<sequence>MDGCDCIEPLWQADDLLVKYQYISDFFIALAYFSIPLELIYFVQKSAFFPYRWVLIQFGAFIILCGATHLINMWTFTTYTKTIAVVLTVAKVATSIVSCITALMLIHIIPDLLSLKLRERFLKAKAEELDREMGIIRTQEETGRHVHMLTHEIRSTLDRHTILRTTLVEMGRTLGLAECALWMPSRSGTTLQLSHTLHNNAPLGSVVPINLPIVTKIFNSNRAERIPYTCPLASLKTQISMYMPPEVVAVRVPLLQLTNFQINDWPELSAKSFAVMVLMLPPDSARKWRPHELELVEVVADQVAIALSHAAILEESMRARDLLMEQNFALDTARREAEMAICARNDFLAVMNHEMQAPMRAIISLSSLLETKLTAEQRMMVETILKSSDLLATFSNDVLDISKLGDGSLELEIAPFNLYATFTDVVNLIKPVAALKKLSVIVHLALELPTCAIGDQKRLMQIILNVIGNSMLFQLPLLSLGQIL</sequence>
<dbReference type="GO" id="GO:0005789">
    <property type="term" value="C:endoplasmic reticulum membrane"/>
    <property type="evidence" value="ECO:0007669"/>
    <property type="project" value="UniProtKB-SubCell"/>
</dbReference>
<keyword evidence="18 20" id="KW-0472">Membrane</keyword>
<dbReference type="SMART" id="SM00065">
    <property type="entry name" value="GAF"/>
    <property type="match status" value="1"/>
</dbReference>
<feature type="domain" description="Histidine kinase" evidence="21">
    <location>
        <begin position="350"/>
        <end position="484"/>
    </location>
</feature>
<keyword evidence="16" id="KW-0186">Copper</keyword>
<feature type="transmembrane region" description="Helical" evidence="20">
    <location>
        <begin position="20"/>
        <end position="41"/>
    </location>
</feature>
<keyword evidence="14" id="KW-0067">ATP-binding</keyword>
<keyword evidence="12" id="KW-0418">Kinase</keyword>
<dbReference type="InterPro" id="IPR003018">
    <property type="entry name" value="GAF"/>
</dbReference>
<comment type="subcellular location">
    <subcellularLocation>
        <location evidence="3">Endoplasmic reticulum membrane</location>
        <topology evidence="3">Multi-pass membrane protein</topology>
    </subcellularLocation>
</comment>
<dbReference type="AlphaFoldDB" id="A0A0A9FES4"/>
<evidence type="ECO:0000256" key="4">
    <source>
        <dbReference type="ARBA" id="ARBA00009842"/>
    </source>
</evidence>
<dbReference type="InterPro" id="IPR058544">
    <property type="entry name" value="ETR1_N"/>
</dbReference>
<feature type="transmembrane region" description="Helical" evidence="20">
    <location>
        <begin position="53"/>
        <end position="71"/>
    </location>
</feature>
<keyword evidence="8 20" id="KW-0812">Transmembrane</keyword>
<dbReference type="InterPro" id="IPR005467">
    <property type="entry name" value="His_kinase_dom"/>
</dbReference>
<dbReference type="GO" id="GO:0046872">
    <property type="term" value="F:metal ion binding"/>
    <property type="evidence" value="ECO:0007669"/>
    <property type="project" value="UniProtKB-KW"/>
</dbReference>